<gene>
    <name evidence="1" type="primary">AlNc14C106G6206</name>
    <name evidence="1" type="ORF">ALNC14_070190</name>
</gene>
<proteinExistence type="predicted"/>
<accession>F0WHZ9</accession>
<reference evidence="1" key="2">
    <citation type="submission" date="2011-02" db="EMBL/GenBank/DDBJ databases">
        <authorList>
            <person name="MacLean D."/>
        </authorList>
    </citation>
    <scope>NUCLEOTIDE SEQUENCE</scope>
</reference>
<dbReference type="AlphaFoldDB" id="F0WHZ9"/>
<dbReference type="HOGENOM" id="CLU_2077442_0_0_1"/>
<organism evidence="1">
    <name type="scientific">Albugo laibachii Nc14</name>
    <dbReference type="NCBI Taxonomy" id="890382"/>
    <lineage>
        <taxon>Eukaryota</taxon>
        <taxon>Sar</taxon>
        <taxon>Stramenopiles</taxon>
        <taxon>Oomycota</taxon>
        <taxon>Peronosporomycetes</taxon>
        <taxon>Albuginales</taxon>
        <taxon>Albuginaceae</taxon>
        <taxon>Albugo</taxon>
    </lineage>
</organism>
<reference evidence="1" key="1">
    <citation type="journal article" date="2011" name="PLoS Biol.">
        <title>Gene gain and loss during evolution of obligate parasitism in the white rust pathogen of Arabidopsis thaliana.</title>
        <authorList>
            <person name="Kemen E."/>
            <person name="Gardiner A."/>
            <person name="Schultz-Larsen T."/>
            <person name="Kemen A.C."/>
            <person name="Balmuth A.L."/>
            <person name="Robert-Seilaniantz A."/>
            <person name="Bailey K."/>
            <person name="Holub E."/>
            <person name="Studholme D.J."/>
            <person name="Maclean D."/>
            <person name="Jones J.D."/>
        </authorList>
    </citation>
    <scope>NUCLEOTIDE SEQUENCE</scope>
</reference>
<dbReference type="EMBL" id="FR824151">
    <property type="protein sequence ID" value="CCA20876.1"/>
    <property type="molecule type" value="Genomic_DNA"/>
</dbReference>
<name>F0WHZ9_9STRA</name>
<evidence type="ECO:0000313" key="1">
    <source>
        <dbReference type="EMBL" id="CCA20876.1"/>
    </source>
</evidence>
<protein>
    <submittedName>
        <fullName evidence="1">AlNc14C106G6206 protein</fullName>
    </submittedName>
</protein>
<sequence length="118" mass="13588">MCSGPRIAVQIQPKKQNVNRSNYSPLTERRGKTHARENAKILPWYLIPALYKPAFSGLHLRTHAYRLIFNSPTNNNIANEISLLVYRNSTQDSLFGCGGNRTEIKLWEFKHGIFPNYI</sequence>